<dbReference type="SUPFAM" id="SSF52402">
    <property type="entry name" value="Adenine nucleotide alpha hydrolases-like"/>
    <property type="match status" value="2"/>
</dbReference>
<accession>A0A6I3T5J9</accession>
<evidence type="ECO:0000313" key="3">
    <source>
        <dbReference type="EMBL" id="GGC13371.1"/>
    </source>
</evidence>
<dbReference type="Proteomes" id="UP000430634">
    <property type="component" value="Unassembled WGS sequence"/>
</dbReference>
<keyword evidence="6" id="KW-1185">Reference proteome</keyword>
<dbReference type="EMBL" id="WNKZ01000100">
    <property type="protein sequence ID" value="MTV55742.1"/>
    <property type="molecule type" value="Genomic_DNA"/>
</dbReference>
<dbReference type="PANTHER" id="PTHR46268">
    <property type="entry name" value="STRESS RESPONSE PROTEIN NHAX"/>
    <property type="match status" value="1"/>
</dbReference>
<dbReference type="CDD" id="cd00293">
    <property type="entry name" value="USP-like"/>
    <property type="match status" value="1"/>
</dbReference>
<dbReference type="InterPro" id="IPR006015">
    <property type="entry name" value="Universal_stress_UspA"/>
</dbReference>
<dbReference type="InterPro" id="IPR006016">
    <property type="entry name" value="UspA"/>
</dbReference>
<dbReference type="AlphaFoldDB" id="A0A6I3T5J9"/>
<dbReference type="EMBL" id="BMKG01000017">
    <property type="protein sequence ID" value="GGC13371.1"/>
    <property type="molecule type" value="Genomic_DNA"/>
</dbReference>
<gene>
    <name evidence="3" type="ORF">GCM10011572_38470</name>
    <name evidence="4" type="ORF">GM672_23745</name>
</gene>
<proteinExistence type="inferred from homology"/>
<sequence length="278" mass="29491">MYKTIVVHVDNSPQLPSRLAVAAALASAHGGHLVGSAVTGITQFDFIAFGGAPVMTLPDADFDLLRRNANDQLLRFATAVGRLGVASWEQRMIEDDAANALVLESRYADLLVLSAGTPAGSRLRLVTDLPEYVALHGTRPVLVVPEDHRDDNLAGTVVIGWDASMEATRAVAGALPLLQQARSVLVAVINPEPSNPRHGEQPGADLATYLARHGVPVEVVPERSDASIAATLVGLARDVGANLLVTGVYGHSRYREWFAGGVSRDLLKQVSVPLLLAH</sequence>
<dbReference type="Pfam" id="PF00582">
    <property type="entry name" value="Usp"/>
    <property type="match status" value="2"/>
</dbReference>
<feature type="domain" description="UspA" evidence="2">
    <location>
        <begin position="1"/>
        <end position="145"/>
    </location>
</feature>
<dbReference type="Gene3D" id="3.40.50.12370">
    <property type="match status" value="1"/>
</dbReference>
<dbReference type="PRINTS" id="PR01438">
    <property type="entry name" value="UNVRSLSTRESS"/>
</dbReference>
<evidence type="ECO:0000313" key="4">
    <source>
        <dbReference type="EMBL" id="MTV55742.1"/>
    </source>
</evidence>
<evidence type="ECO:0000256" key="1">
    <source>
        <dbReference type="ARBA" id="ARBA00008791"/>
    </source>
</evidence>
<reference evidence="3" key="1">
    <citation type="journal article" date="2014" name="Int. J. Syst. Evol. Microbiol.">
        <title>Complete genome of a new Firmicutes species belonging to the dominant human colonic microbiota ('Ruminococcus bicirculans') reveals two chromosomes and a selective capacity to utilize plant glucans.</title>
        <authorList>
            <consortium name="NISC Comparative Sequencing Program"/>
            <person name="Wegmann U."/>
            <person name="Louis P."/>
            <person name="Goesmann A."/>
            <person name="Henrissat B."/>
            <person name="Duncan S.H."/>
            <person name="Flint H.J."/>
        </authorList>
    </citation>
    <scope>NUCLEOTIDE SEQUENCE</scope>
    <source>
        <strain evidence="3">CGMCC 1.15931</strain>
    </source>
</reference>
<name>A0A6I3T5J9_9BURK</name>
<dbReference type="OrthoDB" id="9804721at2"/>
<comment type="similarity">
    <text evidence="1">Belongs to the universal stress protein A family.</text>
</comment>
<comment type="caution">
    <text evidence="4">The sequence shown here is derived from an EMBL/GenBank/DDBJ whole genome shotgun (WGS) entry which is preliminary data.</text>
</comment>
<dbReference type="RefSeq" id="WP_155473003.1">
    <property type="nucleotide sequence ID" value="NZ_BMKG01000017.1"/>
</dbReference>
<reference evidence="6" key="2">
    <citation type="journal article" date="2019" name="Int. J. Syst. Evol. Microbiol.">
        <title>The Global Catalogue of Microorganisms (GCM) 10K type strain sequencing project: providing services to taxonomists for standard genome sequencing and annotation.</title>
        <authorList>
            <consortium name="The Broad Institute Genomics Platform"/>
            <consortium name="The Broad Institute Genome Sequencing Center for Infectious Disease"/>
            <person name="Wu L."/>
            <person name="Ma J."/>
        </authorList>
    </citation>
    <scope>NUCLEOTIDE SEQUENCE [LARGE SCALE GENOMIC DNA]</scope>
    <source>
        <strain evidence="6">CGMCC 1.15931</strain>
    </source>
</reference>
<reference evidence="4 5" key="3">
    <citation type="submission" date="2019-11" db="EMBL/GenBank/DDBJ databases">
        <title>Type strains purchased from KCTC, JCM and DSMZ.</title>
        <authorList>
            <person name="Lu H."/>
        </authorList>
    </citation>
    <scope>NUCLEOTIDE SEQUENCE [LARGE SCALE GENOMIC DNA]</scope>
    <source>
        <strain evidence="4 5">KCTC 52429</strain>
    </source>
</reference>
<evidence type="ECO:0000259" key="2">
    <source>
        <dbReference type="Pfam" id="PF00582"/>
    </source>
</evidence>
<evidence type="ECO:0000313" key="6">
    <source>
        <dbReference type="Proteomes" id="UP000622638"/>
    </source>
</evidence>
<reference evidence="3" key="4">
    <citation type="submission" date="2024-05" db="EMBL/GenBank/DDBJ databases">
        <authorList>
            <person name="Sun Q."/>
            <person name="Zhou Y."/>
        </authorList>
    </citation>
    <scope>NUCLEOTIDE SEQUENCE</scope>
    <source>
        <strain evidence="3">CGMCC 1.15931</strain>
    </source>
</reference>
<dbReference type="Proteomes" id="UP000622638">
    <property type="component" value="Unassembled WGS sequence"/>
</dbReference>
<feature type="domain" description="UspA" evidence="2">
    <location>
        <begin position="156"/>
        <end position="277"/>
    </location>
</feature>
<evidence type="ECO:0000313" key="5">
    <source>
        <dbReference type="Proteomes" id="UP000430634"/>
    </source>
</evidence>
<protein>
    <submittedName>
        <fullName evidence="3 4">Universal stress protein</fullName>
    </submittedName>
</protein>
<organism evidence="4 5">
    <name type="scientific">Pseudoduganella buxea</name>
    <dbReference type="NCBI Taxonomy" id="1949069"/>
    <lineage>
        <taxon>Bacteria</taxon>
        <taxon>Pseudomonadati</taxon>
        <taxon>Pseudomonadota</taxon>
        <taxon>Betaproteobacteria</taxon>
        <taxon>Burkholderiales</taxon>
        <taxon>Oxalobacteraceae</taxon>
        <taxon>Telluria group</taxon>
        <taxon>Pseudoduganella</taxon>
    </lineage>
</organism>
<dbReference type="PANTHER" id="PTHR46268:SF15">
    <property type="entry name" value="UNIVERSAL STRESS PROTEIN HP_0031"/>
    <property type="match status" value="1"/>
</dbReference>